<sequence length="215" mass="21497">MAQAQSVLQRVLLLLESPGMIALNVAETSSPLGLAHQLDPRFAGIDGSISTTIYGLGARSPDHAYAALIGLNAGILAVDLGQAETTAIGGVNTGSIGFAPRVPDMDALRIGVALGVEAALAEAHTAGTQAVAAAAHTLGGSAKTTYLAANMSSNAMRVQGQVTNVLHDVSATMLDIRSTGLGAVNTGAIASGIETTVRGIVGMSGRLPPHSPIGL</sequence>
<dbReference type="AlphaFoldDB" id="A0A411Z1J6"/>
<keyword evidence="2" id="KW-1185">Reference proteome</keyword>
<gene>
    <name evidence="1" type="ORF">D1012_12265</name>
</gene>
<comment type="caution">
    <text evidence="1">The sequence shown here is derived from an EMBL/GenBank/DDBJ whole genome shotgun (WGS) entry which is preliminary data.</text>
</comment>
<protein>
    <submittedName>
        <fullName evidence="1">Uncharacterized protein</fullName>
    </submittedName>
</protein>
<organism evidence="1 2">
    <name type="scientific">Pseudotabrizicola alkalilacus</name>
    <dbReference type="NCBI Taxonomy" id="2305252"/>
    <lineage>
        <taxon>Bacteria</taxon>
        <taxon>Pseudomonadati</taxon>
        <taxon>Pseudomonadota</taxon>
        <taxon>Alphaproteobacteria</taxon>
        <taxon>Rhodobacterales</taxon>
        <taxon>Paracoccaceae</taxon>
        <taxon>Pseudotabrizicola</taxon>
    </lineage>
</organism>
<name>A0A411Z1J6_9RHOB</name>
<proteinExistence type="predicted"/>
<reference evidence="1 2" key="1">
    <citation type="submission" date="2018-08" db="EMBL/GenBank/DDBJ databases">
        <title>Flavobacterium tibetense sp. nov., isolated from a wetland YonghuCo on Tibetan Plateau.</title>
        <authorList>
            <person name="Phurbu D."/>
            <person name="Lu H."/>
            <person name="Xing P."/>
        </authorList>
    </citation>
    <scope>NUCLEOTIDE SEQUENCE [LARGE SCALE GENOMIC DNA]</scope>
    <source>
        <strain evidence="1 2">DJC</strain>
    </source>
</reference>
<dbReference type="EMBL" id="QWEY01000006">
    <property type="protein sequence ID" value="RGP36920.1"/>
    <property type="molecule type" value="Genomic_DNA"/>
</dbReference>
<dbReference type="Proteomes" id="UP000284547">
    <property type="component" value="Unassembled WGS sequence"/>
</dbReference>
<evidence type="ECO:0000313" key="1">
    <source>
        <dbReference type="EMBL" id="RGP36920.1"/>
    </source>
</evidence>
<evidence type="ECO:0000313" key="2">
    <source>
        <dbReference type="Proteomes" id="UP000284547"/>
    </source>
</evidence>
<accession>A0A411Z1J6</accession>